<feature type="repeat" description="TPR" evidence="3">
    <location>
        <begin position="716"/>
        <end position="749"/>
    </location>
</feature>
<proteinExistence type="predicted"/>
<keyword evidence="4" id="KW-0175">Coiled coil</keyword>
<dbReference type="PANTHER" id="PTHR45641">
    <property type="entry name" value="TETRATRICOPEPTIDE REPEAT PROTEIN (AFU_ORTHOLOGUE AFUA_6G03870)"/>
    <property type="match status" value="1"/>
</dbReference>
<evidence type="ECO:0000259" key="5">
    <source>
        <dbReference type="Pfam" id="PF24883"/>
    </source>
</evidence>
<gene>
    <name evidence="6" type="ORF">PMEA_00003720</name>
</gene>
<feature type="repeat" description="TPR" evidence="3">
    <location>
        <begin position="758"/>
        <end position="791"/>
    </location>
</feature>
<evidence type="ECO:0000256" key="3">
    <source>
        <dbReference type="PROSITE-ProRule" id="PRU00339"/>
    </source>
</evidence>
<keyword evidence="1" id="KW-0677">Repeat</keyword>
<feature type="repeat" description="TPR" evidence="3">
    <location>
        <begin position="957"/>
        <end position="990"/>
    </location>
</feature>
<accession>A0AAU9WE31</accession>
<dbReference type="EMBL" id="CALNXJ010000012">
    <property type="protein sequence ID" value="CAH3110531.1"/>
    <property type="molecule type" value="Genomic_DNA"/>
</dbReference>
<feature type="repeat" description="TPR" evidence="3">
    <location>
        <begin position="999"/>
        <end position="1032"/>
    </location>
</feature>
<dbReference type="Pfam" id="PF24883">
    <property type="entry name" value="NPHP3_N"/>
    <property type="match status" value="1"/>
</dbReference>
<dbReference type="InterPro" id="IPR019734">
    <property type="entry name" value="TPR_rpt"/>
</dbReference>
<dbReference type="SUPFAM" id="SSF48452">
    <property type="entry name" value="TPR-like"/>
    <property type="match status" value="2"/>
</dbReference>
<evidence type="ECO:0000256" key="2">
    <source>
        <dbReference type="ARBA" id="ARBA00022803"/>
    </source>
</evidence>
<feature type="repeat" description="TPR" evidence="3">
    <location>
        <begin position="842"/>
        <end position="875"/>
    </location>
</feature>
<name>A0AAU9WE31_9CNID</name>
<dbReference type="Gene3D" id="3.40.50.300">
    <property type="entry name" value="P-loop containing nucleotide triphosphate hydrolases"/>
    <property type="match status" value="1"/>
</dbReference>
<dbReference type="Proteomes" id="UP001159428">
    <property type="component" value="Unassembled WGS sequence"/>
</dbReference>
<protein>
    <recommendedName>
        <fullName evidence="5">Nephrocystin 3-like N-terminal domain-containing protein</fullName>
    </recommendedName>
</protein>
<sequence length="1203" mass="135654">MASSVKYSEDQLNYFRICYVTTDILTEGLREIFKQEWDSRYKATLGEWKDDPKNGLDFWNGESLRNQKKHARLLTTMTKGNRAEWDCTMLFYAILFSDCIHSLSTVVKSNVDNLRLFRNEEFAHIARGHLSDVEFQNGISKVENAFLTLGLSTAEIQDVKTQTCFPTEQLRHVLKKVDDLKLEVQEKEREILEKNKNLQEKENAFQENNKKLQEKGKELQEKEEQRRTLEEQLNSDASSFCILPPKPSHEVAPRHSHVSEIIQKLKELKKSTELSYLFISGNPGSGKSQMASLVAKRLLDEVKESASTASFVMTLDAENSKTLLESYATFARHLRCPEYAVTNTFNSKDLSTDEKIRSLKKLISTKIELYSSWLLIVDNVTNMSHLSGNLPDTGNGQWAKGQLLITTQDTTSIPPSGSFIEHIPVSKGMDPHEAGSLLEMLSGFTDPMMEKEVAKVLDYQPLALASAATYVREHTFHFLSVCAPHPLSLEIVVNYLKKVNEERKDPEILATRICKCSLLLFEEDDSGVYIRVHQIVHDVINTDDSHTLIRSKKIVPHLVTLSEIIDALFSEEGISDAIKAGSSTPYDYRNYFETLGKTCKKHCEFRSALMYFNTMLRLTQCDEVFGDKDVINAYGFIGTVHHSLGDLQQAKEYHNRALTFGLKKFGPEHVDMAEIYNNLGSVHHDLGDLQQAKEYHNCALTIRLKKLEPEHLDAAIKSYNDLGIVHHHLGDLQQAKECLDRALTIYLKKLGPEHVDVAVCYNNLGTLHHDLGDLQQAKECHDRALAIRLKRLGPEHVDVASSYNNLGTLHHDLGDLQQAKECHDRALAIRLKRLGPEHVDVASSYNNLGTLHHDLGDLQQAKECHDRALAIRLKRLGPEHVDVANSYNNLGTLHHDLGDLQQAKECHDRALAIRLKRLGPEHVDVANSYNNLGNLHRALGDLQQAKRMLGPEHVDVASSYNNLGTLHRALGDLQQAKECHDRALAIRLKRLGPEHVDVASSYNNLGTLHHDLGDLQQAKECHDRALAIRLKRLGPEHVDVANSYNNLGTLHHDLGDLQQAKECHDRALAICLKRLGPEHVDVASSYNNLGTLHHDLGDLQQAKECHDRALAIRLKRLGPEHVDVANSYNNLGNLHRALGDLQQAKECHDRALAICLKRLGPEHVDVASSYNNLGTLHRALGDLQQAKECHDRALAIRLKKLRT</sequence>
<evidence type="ECO:0000256" key="1">
    <source>
        <dbReference type="ARBA" id="ARBA00022737"/>
    </source>
</evidence>
<evidence type="ECO:0000313" key="6">
    <source>
        <dbReference type="EMBL" id="CAH3110531.1"/>
    </source>
</evidence>
<dbReference type="SUPFAM" id="SSF52540">
    <property type="entry name" value="P-loop containing nucleoside triphosphate hydrolases"/>
    <property type="match status" value="1"/>
</dbReference>
<organism evidence="6 7">
    <name type="scientific">Pocillopora meandrina</name>
    <dbReference type="NCBI Taxonomy" id="46732"/>
    <lineage>
        <taxon>Eukaryota</taxon>
        <taxon>Metazoa</taxon>
        <taxon>Cnidaria</taxon>
        <taxon>Anthozoa</taxon>
        <taxon>Hexacorallia</taxon>
        <taxon>Scleractinia</taxon>
        <taxon>Astrocoeniina</taxon>
        <taxon>Pocilloporidae</taxon>
        <taxon>Pocillopora</taxon>
    </lineage>
</organism>
<feature type="repeat" description="TPR" evidence="3">
    <location>
        <begin position="1125"/>
        <end position="1158"/>
    </location>
</feature>
<keyword evidence="7" id="KW-1185">Reference proteome</keyword>
<dbReference type="PANTHER" id="PTHR45641:SF19">
    <property type="entry name" value="NEPHROCYSTIN-3"/>
    <property type="match status" value="1"/>
</dbReference>
<dbReference type="InterPro" id="IPR056884">
    <property type="entry name" value="NPHP3-like_N"/>
</dbReference>
<feature type="repeat" description="TPR" evidence="3">
    <location>
        <begin position="1083"/>
        <end position="1116"/>
    </location>
</feature>
<dbReference type="Gene3D" id="1.25.40.10">
    <property type="entry name" value="Tetratricopeptide repeat domain"/>
    <property type="match status" value="4"/>
</dbReference>
<keyword evidence="2 3" id="KW-0802">TPR repeat</keyword>
<comment type="caution">
    <text evidence="6">The sequence shown here is derived from an EMBL/GenBank/DDBJ whole genome shotgun (WGS) entry which is preliminary data.</text>
</comment>
<evidence type="ECO:0000256" key="4">
    <source>
        <dbReference type="SAM" id="Coils"/>
    </source>
</evidence>
<evidence type="ECO:0000313" key="7">
    <source>
        <dbReference type="Proteomes" id="UP001159428"/>
    </source>
</evidence>
<dbReference type="SMART" id="SM00028">
    <property type="entry name" value="TPR"/>
    <property type="match status" value="14"/>
</dbReference>
<reference evidence="6 7" key="1">
    <citation type="submission" date="2022-05" db="EMBL/GenBank/DDBJ databases">
        <authorList>
            <consortium name="Genoscope - CEA"/>
            <person name="William W."/>
        </authorList>
    </citation>
    <scope>NUCLEOTIDE SEQUENCE [LARGE SCALE GENOMIC DNA]</scope>
</reference>
<feature type="coiled-coil region" evidence="4">
    <location>
        <begin position="170"/>
        <end position="239"/>
    </location>
</feature>
<dbReference type="AlphaFoldDB" id="A0AAU9WE31"/>
<dbReference type="Pfam" id="PF13424">
    <property type="entry name" value="TPR_12"/>
    <property type="match status" value="7"/>
</dbReference>
<feature type="repeat" description="TPR" evidence="3">
    <location>
        <begin position="884"/>
        <end position="917"/>
    </location>
</feature>
<dbReference type="PROSITE" id="PS50005">
    <property type="entry name" value="TPR"/>
    <property type="match status" value="12"/>
</dbReference>
<dbReference type="InterPro" id="IPR027417">
    <property type="entry name" value="P-loop_NTPase"/>
</dbReference>
<feature type="repeat" description="TPR" evidence="3">
    <location>
        <begin position="800"/>
        <end position="833"/>
    </location>
</feature>
<feature type="repeat" description="TPR" evidence="3">
    <location>
        <begin position="1167"/>
        <end position="1200"/>
    </location>
</feature>
<feature type="repeat" description="TPR" evidence="3">
    <location>
        <begin position="673"/>
        <end position="706"/>
    </location>
</feature>
<dbReference type="InterPro" id="IPR011990">
    <property type="entry name" value="TPR-like_helical_dom_sf"/>
</dbReference>
<feature type="repeat" description="TPR" evidence="3">
    <location>
        <begin position="1041"/>
        <end position="1074"/>
    </location>
</feature>
<feature type="domain" description="Nephrocystin 3-like N-terminal" evidence="5">
    <location>
        <begin position="268"/>
        <end position="378"/>
    </location>
</feature>